<keyword evidence="11" id="KW-1185">Reference proteome</keyword>
<evidence type="ECO:0000256" key="4">
    <source>
        <dbReference type="ARBA" id="ARBA00022889"/>
    </source>
</evidence>
<comment type="subcellular location">
    <subcellularLocation>
        <location evidence="1">Membrane</location>
    </subcellularLocation>
</comment>
<dbReference type="Gene3D" id="2.60.40.10">
    <property type="entry name" value="Immunoglobulins"/>
    <property type="match status" value="2"/>
</dbReference>
<dbReference type="InterPro" id="IPR036179">
    <property type="entry name" value="Ig-like_dom_sf"/>
</dbReference>
<dbReference type="SUPFAM" id="SSF48726">
    <property type="entry name" value="Immunoglobulin"/>
    <property type="match status" value="1"/>
</dbReference>
<keyword evidence="4" id="KW-0130">Cell adhesion</keyword>
<accession>A0ABM3UQQ2</accession>
<evidence type="ECO:0000256" key="3">
    <source>
        <dbReference type="ARBA" id="ARBA00022737"/>
    </source>
</evidence>
<dbReference type="InterPro" id="IPR013783">
    <property type="entry name" value="Ig-like_fold"/>
</dbReference>
<dbReference type="RefSeq" id="XP_058975860.1">
    <property type="nucleotide sequence ID" value="XM_059119877.1"/>
</dbReference>
<dbReference type="InterPro" id="IPR051427">
    <property type="entry name" value="Nectin/Nectin-like"/>
</dbReference>
<reference evidence="12" key="1">
    <citation type="submission" date="2025-08" db="UniProtKB">
        <authorList>
            <consortium name="RefSeq"/>
        </authorList>
    </citation>
    <scope>IDENTIFICATION</scope>
    <source>
        <strain evidence="12">Aabys</strain>
        <tissue evidence="12">Whole body</tissue>
    </source>
</reference>
<feature type="domain" description="Ig-like" evidence="10">
    <location>
        <begin position="141"/>
        <end position="240"/>
    </location>
</feature>
<feature type="transmembrane region" description="Helical" evidence="9">
    <location>
        <begin position="364"/>
        <end position="386"/>
    </location>
</feature>
<evidence type="ECO:0000256" key="7">
    <source>
        <dbReference type="ARBA" id="ARBA00023180"/>
    </source>
</evidence>
<evidence type="ECO:0000256" key="5">
    <source>
        <dbReference type="ARBA" id="ARBA00023136"/>
    </source>
</evidence>
<feature type="compositionally biased region" description="Basic and acidic residues" evidence="8">
    <location>
        <begin position="448"/>
        <end position="463"/>
    </location>
</feature>
<evidence type="ECO:0000256" key="2">
    <source>
        <dbReference type="ARBA" id="ARBA00022729"/>
    </source>
</evidence>
<protein>
    <submittedName>
        <fullName evidence="12">Fasciclin-3 isoform X1</fullName>
    </submittedName>
</protein>
<dbReference type="CDD" id="cd00096">
    <property type="entry name" value="Ig"/>
    <property type="match status" value="1"/>
</dbReference>
<keyword evidence="7" id="KW-0325">Glycoprotein</keyword>
<keyword evidence="2" id="KW-0732">Signal</keyword>
<dbReference type="PROSITE" id="PS50835">
    <property type="entry name" value="IG_LIKE"/>
    <property type="match status" value="1"/>
</dbReference>
<dbReference type="PANTHER" id="PTHR23277:SF108">
    <property type="entry name" value="FASCICLIN-3"/>
    <property type="match status" value="1"/>
</dbReference>
<evidence type="ECO:0000259" key="10">
    <source>
        <dbReference type="PROSITE" id="PS50835"/>
    </source>
</evidence>
<proteinExistence type="predicted"/>
<dbReference type="PANTHER" id="PTHR23277">
    <property type="entry name" value="NECTIN-RELATED"/>
    <property type="match status" value="1"/>
</dbReference>
<dbReference type="InterPro" id="IPR007110">
    <property type="entry name" value="Ig-like_dom"/>
</dbReference>
<sequence length="593" mass="65364">MSRLNLNHRLPLLQKQFYVALCIFFILTDSLARAQVNVEPNTAVLNEGDHTELLCRYAHHSITYCRIEIPGESKVFNLSPDWNKTPGFEYFGRGLTNGECGVKIAHVKAVNNGQVKCNLGVQGEELSGTIDLVVALRPKQPLVELITKPDNEGYFSEGVTFQARCIVADGRPYGNITWYLDDEPANKHLSEMDYVTSSPTSNGLELTTTIQGISWILGPEDNNRKLVCRSHHQTDRDSLPPQEGSYHLLVRYAPLPQEDISVYGLYLEHTALINLTIRANPAPIIEWTIDGEVVRQSEKTGRFSAYAPQYLGQDMYNVTLLIAGLTLEDTTKTYQMRATNALGHTDYTVRISSSATPPSSGLEIGAIVGIVVAVAVLILIVLLVVFARATGRWCFGGKSVKMATNETSGEAQGKQQQHGQNVALLETPNGVTIIPNNGATMANGHNNANDHDNSDVQRRRADHEDDSFEYATDRESSVYNPTTIPLRSVMASAGGRNSRKSNDSDNANEQTDLLTKGNQLGIPESRFSRWIPKDQREILEKQARLLANRTHVVKTPEPRPRTPTPTRVAMAAPLPAGTVTTGSLIRVPTETEI</sequence>
<evidence type="ECO:0000256" key="8">
    <source>
        <dbReference type="SAM" id="MobiDB-lite"/>
    </source>
</evidence>
<evidence type="ECO:0000256" key="9">
    <source>
        <dbReference type="SAM" id="Phobius"/>
    </source>
</evidence>
<evidence type="ECO:0000256" key="1">
    <source>
        <dbReference type="ARBA" id="ARBA00004370"/>
    </source>
</evidence>
<feature type="compositionally biased region" description="Polar residues" evidence="8">
    <location>
        <begin position="504"/>
        <end position="518"/>
    </location>
</feature>
<keyword evidence="6" id="KW-1015">Disulfide bond</keyword>
<organism evidence="11 12">
    <name type="scientific">Musca domestica</name>
    <name type="common">House fly</name>
    <dbReference type="NCBI Taxonomy" id="7370"/>
    <lineage>
        <taxon>Eukaryota</taxon>
        <taxon>Metazoa</taxon>
        <taxon>Ecdysozoa</taxon>
        <taxon>Arthropoda</taxon>
        <taxon>Hexapoda</taxon>
        <taxon>Insecta</taxon>
        <taxon>Pterygota</taxon>
        <taxon>Neoptera</taxon>
        <taxon>Endopterygota</taxon>
        <taxon>Diptera</taxon>
        <taxon>Brachycera</taxon>
        <taxon>Muscomorpha</taxon>
        <taxon>Muscoidea</taxon>
        <taxon>Muscidae</taxon>
        <taxon>Musca</taxon>
    </lineage>
</organism>
<evidence type="ECO:0000313" key="11">
    <source>
        <dbReference type="Proteomes" id="UP001652621"/>
    </source>
</evidence>
<feature type="region of interest" description="Disordered" evidence="8">
    <location>
        <begin position="438"/>
        <end position="520"/>
    </location>
</feature>
<keyword evidence="9" id="KW-1133">Transmembrane helix</keyword>
<dbReference type="Proteomes" id="UP001652621">
    <property type="component" value="Unplaced"/>
</dbReference>
<name>A0ABM3UQQ2_MUSDO</name>
<evidence type="ECO:0000256" key="6">
    <source>
        <dbReference type="ARBA" id="ARBA00023157"/>
    </source>
</evidence>
<dbReference type="Pfam" id="PF08205">
    <property type="entry name" value="C2-set_2"/>
    <property type="match status" value="1"/>
</dbReference>
<gene>
    <name evidence="12" type="primary">LOC101896521</name>
</gene>
<dbReference type="GeneID" id="101896521"/>
<keyword evidence="5 9" id="KW-0472">Membrane</keyword>
<keyword evidence="3" id="KW-0677">Repeat</keyword>
<keyword evidence="9" id="KW-0812">Transmembrane</keyword>
<evidence type="ECO:0000313" key="12">
    <source>
        <dbReference type="RefSeq" id="XP_058975860.1"/>
    </source>
</evidence>
<dbReference type="InterPro" id="IPR013162">
    <property type="entry name" value="CD80_C2-set"/>
</dbReference>